<dbReference type="SMART" id="SM00986">
    <property type="entry name" value="UDG"/>
    <property type="match status" value="1"/>
</dbReference>
<dbReference type="CDD" id="cd10030">
    <property type="entry name" value="UDG-F4_TTUDGA_SPO1dp_like"/>
    <property type="match status" value="1"/>
</dbReference>
<dbReference type="Pfam" id="PF03167">
    <property type="entry name" value="UDG"/>
    <property type="match status" value="1"/>
</dbReference>
<dbReference type="GO" id="GO:0097506">
    <property type="term" value="F:deaminated base DNA N-glycosylase activity"/>
    <property type="evidence" value="ECO:0007669"/>
    <property type="project" value="UniProtKB-ARBA"/>
</dbReference>
<accession>V4QWA5</accession>
<dbReference type="GO" id="GO:0051539">
    <property type="term" value="F:4 iron, 4 sulfur cluster binding"/>
    <property type="evidence" value="ECO:0007669"/>
    <property type="project" value="UniProtKB-KW"/>
</dbReference>
<evidence type="ECO:0000256" key="2">
    <source>
        <dbReference type="ARBA" id="ARBA00019403"/>
    </source>
</evidence>
<comment type="caution">
    <text evidence="11">The sequence shown here is derived from an EMBL/GenBank/DDBJ whole genome shotgun (WGS) entry which is preliminary data.</text>
</comment>
<sequence>MRRVRLSPGADLDGFRHSVRGLVAEGVPPDEAVFEAGEEAGLFGAPASEEEAPTLSLPRAVADLVRLVVCHADPERYALIYRLVWRVTHGERRLLEVGSDPLVHRLERMAKGVRRDIHKMHAFLRFREAERVGERERFVAWFEPEHHILEAAAPFFRDRFSGFDWSIHTPEASAHWNGERLIVGPGGRPEDAPDVDGFEEGWATYYASTFNPARANTRAMLNEMPKKYWRNMPETSLIPSMLAAAPQRVAAMVAAQPAEPRKRPPTRALRAMTDQEPKTLEDLNRIILASEPLVPGATRAVLGEGRIGSELAFVGEQPGDQEDIEGRPFVGPAGKLLTRALDDAGIPRAEAYVTNAVKHFKFEQRGKRRIHKKPTAGEVKHYRWWLMKELDLVHPRLTIALGATAALALAGKTVSVTKVRGPMGYVGLDGKERQGFVTVHPSFLLRLPDEAAKRREYDAFVADLHAAHELARDLAA</sequence>
<reference evidence="11 12" key="1">
    <citation type="journal article" date="2014" name="Genome Announc.">
        <title>Draft Genome Sequence of Lutibaculum baratangense Strain AMV1T, Isolated from a Mud Volcano in Andamans, India.</title>
        <authorList>
            <person name="Singh A."/>
            <person name="Sreenivas A."/>
            <person name="Sathyanarayana Reddy G."/>
            <person name="Pinnaka A.K."/>
            <person name="Shivaji S."/>
        </authorList>
    </citation>
    <scope>NUCLEOTIDE SEQUENCE [LARGE SCALE GENOMIC DNA]</scope>
    <source>
        <strain evidence="11 12">AMV1</strain>
    </source>
</reference>
<comment type="similarity">
    <text evidence="1">Belongs to the uracil-DNA glycosylase (UDG) superfamily. Type 4 (UDGa) family.</text>
</comment>
<evidence type="ECO:0000256" key="5">
    <source>
        <dbReference type="ARBA" id="ARBA00022763"/>
    </source>
</evidence>
<dbReference type="PANTHER" id="PTHR33693:SF9">
    <property type="entry name" value="TYPE-4 URACIL-DNA GLYCOSYLASE"/>
    <property type="match status" value="1"/>
</dbReference>
<dbReference type="InterPro" id="IPR005273">
    <property type="entry name" value="Ura-DNA_glyco_family4"/>
</dbReference>
<dbReference type="GO" id="GO:0046872">
    <property type="term" value="F:metal ion binding"/>
    <property type="evidence" value="ECO:0007669"/>
    <property type="project" value="UniProtKB-KW"/>
</dbReference>
<evidence type="ECO:0000256" key="9">
    <source>
        <dbReference type="ARBA" id="ARBA00023204"/>
    </source>
</evidence>
<dbReference type="eggNOG" id="COG1573">
    <property type="taxonomic scope" value="Bacteria"/>
</dbReference>
<dbReference type="AlphaFoldDB" id="V4QWA5"/>
<name>V4QWA5_9HYPH</name>
<dbReference type="OrthoDB" id="5290748at2"/>
<dbReference type="PANTHER" id="PTHR33693">
    <property type="entry name" value="TYPE-5 URACIL-DNA GLYCOSYLASE"/>
    <property type="match status" value="1"/>
</dbReference>
<dbReference type="NCBIfam" id="TIGR03915">
    <property type="entry name" value="SAM_7_link_chp"/>
    <property type="match status" value="1"/>
</dbReference>
<keyword evidence="8" id="KW-0411">Iron-sulfur</keyword>
<evidence type="ECO:0000256" key="1">
    <source>
        <dbReference type="ARBA" id="ARBA00006521"/>
    </source>
</evidence>
<organism evidence="11 12">
    <name type="scientific">Lutibaculum baratangense AMV1</name>
    <dbReference type="NCBI Taxonomy" id="631454"/>
    <lineage>
        <taxon>Bacteria</taxon>
        <taxon>Pseudomonadati</taxon>
        <taxon>Pseudomonadota</taxon>
        <taxon>Alphaproteobacteria</taxon>
        <taxon>Hyphomicrobiales</taxon>
        <taxon>Tepidamorphaceae</taxon>
        <taxon>Lutibaculum</taxon>
    </lineage>
</organism>
<dbReference type="InterPro" id="IPR051536">
    <property type="entry name" value="UDG_Type-4/5"/>
</dbReference>
<dbReference type="Pfam" id="PF13566">
    <property type="entry name" value="DUF4130"/>
    <property type="match status" value="1"/>
</dbReference>
<keyword evidence="4" id="KW-0479">Metal-binding</keyword>
<evidence type="ECO:0000256" key="4">
    <source>
        <dbReference type="ARBA" id="ARBA00022723"/>
    </source>
</evidence>
<dbReference type="RefSeq" id="WP_023432595.1">
    <property type="nucleotide sequence ID" value="NZ_AWXZ01000035.1"/>
</dbReference>
<evidence type="ECO:0000256" key="3">
    <source>
        <dbReference type="ARBA" id="ARBA00022485"/>
    </source>
</evidence>
<dbReference type="Proteomes" id="UP000017819">
    <property type="component" value="Unassembled WGS sequence"/>
</dbReference>
<dbReference type="InterPro" id="IPR025404">
    <property type="entry name" value="DUF4130"/>
</dbReference>
<evidence type="ECO:0000256" key="7">
    <source>
        <dbReference type="ARBA" id="ARBA00023004"/>
    </source>
</evidence>
<dbReference type="GO" id="GO:0006281">
    <property type="term" value="P:DNA repair"/>
    <property type="evidence" value="ECO:0007669"/>
    <property type="project" value="UniProtKB-KW"/>
</dbReference>
<feature type="domain" description="Uracil-DNA glycosylase-like" evidence="10">
    <location>
        <begin position="302"/>
        <end position="465"/>
    </location>
</feature>
<proteinExistence type="inferred from homology"/>
<keyword evidence="7" id="KW-0408">Iron</keyword>
<dbReference type="Gene3D" id="3.40.470.10">
    <property type="entry name" value="Uracil-DNA glycosylase-like domain"/>
    <property type="match status" value="1"/>
</dbReference>
<dbReference type="EMBL" id="AWXZ01000035">
    <property type="protein sequence ID" value="ESR24017.1"/>
    <property type="molecule type" value="Genomic_DNA"/>
</dbReference>
<dbReference type="NCBIfam" id="TIGR03914">
    <property type="entry name" value="UDG_fam_dom"/>
    <property type="match status" value="1"/>
</dbReference>
<dbReference type="InterPro" id="IPR036895">
    <property type="entry name" value="Uracil-DNA_glycosylase-like_sf"/>
</dbReference>
<dbReference type="PATRIC" id="fig|631454.5.peg.2435"/>
<keyword evidence="6" id="KW-0378">Hydrolase</keyword>
<dbReference type="SUPFAM" id="SSF52141">
    <property type="entry name" value="Uracil-DNA glycosylase-like"/>
    <property type="match status" value="1"/>
</dbReference>
<dbReference type="InterPro" id="IPR023875">
    <property type="entry name" value="DNA_repair_put"/>
</dbReference>
<evidence type="ECO:0000256" key="6">
    <source>
        <dbReference type="ARBA" id="ARBA00022801"/>
    </source>
</evidence>
<keyword evidence="9" id="KW-0234">DNA repair</keyword>
<evidence type="ECO:0000259" key="10">
    <source>
        <dbReference type="SMART" id="SM00986"/>
    </source>
</evidence>
<gene>
    <name evidence="11" type="ORF">N177_2466</name>
</gene>
<evidence type="ECO:0000313" key="11">
    <source>
        <dbReference type="EMBL" id="ESR24017.1"/>
    </source>
</evidence>
<protein>
    <recommendedName>
        <fullName evidence="2">Type-4 uracil-DNA glycosylase</fullName>
    </recommendedName>
</protein>
<keyword evidence="12" id="KW-1185">Reference proteome</keyword>
<dbReference type="InterPro" id="IPR005122">
    <property type="entry name" value="Uracil-DNA_glycosylase-like"/>
</dbReference>
<evidence type="ECO:0000313" key="12">
    <source>
        <dbReference type="Proteomes" id="UP000017819"/>
    </source>
</evidence>
<keyword evidence="5" id="KW-0227">DNA damage</keyword>
<keyword evidence="3" id="KW-0004">4Fe-4S</keyword>
<evidence type="ECO:0000256" key="8">
    <source>
        <dbReference type="ARBA" id="ARBA00023014"/>
    </source>
</evidence>
<dbReference type="SMART" id="SM00987">
    <property type="entry name" value="UreE_C"/>
    <property type="match status" value="1"/>
</dbReference>
<dbReference type="STRING" id="631454.N177_2466"/>